<evidence type="ECO:0000313" key="1">
    <source>
        <dbReference type="EMBL" id="CAD8467524.1"/>
    </source>
</evidence>
<dbReference type="Gene3D" id="2.40.240.10">
    <property type="entry name" value="Ribosomal Protein L25, Chain P"/>
    <property type="match status" value="1"/>
</dbReference>
<protein>
    <submittedName>
        <fullName evidence="1">Uncharacterized protein</fullName>
    </submittedName>
</protein>
<gene>
    <name evidence="1" type="ORF">PANT1444_LOCUS755</name>
</gene>
<dbReference type="InterPro" id="IPR020056">
    <property type="entry name" value="Rbsml_bL25/Gln-tRNA_synth_N"/>
</dbReference>
<proteinExistence type="predicted"/>
<organism evidence="1">
    <name type="scientific">Phaeocystis antarctica</name>
    <dbReference type="NCBI Taxonomy" id="33657"/>
    <lineage>
        <taxon>Eukaryota</taxon>
        <taxon>Haptista</taxon>
        <taxon>Haptophyta</taxon>
        <taxon>Prymnesiophyceae</taxon>
        <taxon>Phaeocystales</taxon>
        <taxon>Phaeocystaceae</taxon>
        <taxon>Phaeocystis</taxon>
    </lineage>
</organism>
<dbReference type="InterPro" id="IPR011035">
    <property type="entry name" value="Ribosomal_bL25/Gln-tRNA_synth"/>
</dbReference>
<sequence length="224" mass="25360">MGYLPPGRITWPLPIKYLGGQVTLRAMKRLNFGTHQNVTLREQGFIPARLQGDWLPDKWLQLFNNELRAPSKAPGFQRRLLKLILDDGEEVLAMPKQADRTIATKLVEVTHVGFVRWPRDPENNPLKLNIPVTVVNEDKMPVVKRGGYVHNMFSCLGGLPCTVETPDFPHTIVADMDLADSKGDFRWEHLEKQLPPGVTLQRGLRGFTDHPNFLVARAKKVRGS</sequence>
<name>A0A7S0HBN0_9EUKA</name>
<dbReference type="SUPFAM" id="SSF50715">
    <property type="entry name" value="Ribosomal protein L25-like"/>
    <property type="match status" value="1"/>
</dbReference>
<dbReference type="GO" id="GO:0006412">
    <property type="term" value="P:translation"/>
    <property type="evidence" value="ECO:0007669"/>
    <property type="project" value="InterPro"/>
</dbReference>
<accession>A0A7S0HBN0</accession>
<reference evidence="1" key="1">
    <citation type="submission" date="2021-01" db="EMBL/GenBank/DDBJ databases">
        <authorList>
            <person name="Corre E."/>
            <person name="Pelletier E."/>
            <person name="Niang G."/>
            <person name="Scheremetjew M."/>
            <person name="Finn R."/>
            <person name="Kale V."/>
            <person name="Holt S."/>
            <person name="Cochrane G."/>
            <person name="Meng A."/>
            <person name="Brown T."/>
            <person name="Cohen L."/>
        </authorList>
    </citation>
    <scope>NUCLEOTIDE SEQUENCE</scope>
    <source>
        <strain evidence="1">CCMP1374</strain>
    </source>
</reference>
<dbReference type="AlphaFoldDB" id="A0A7S0HBN0"/>
<dbReference type="EMBL" id="HBEP01001330">
    <property type="protein sequence ID" value="CAD8467524.1"/>
    <property type="molecule type" value="Transcribed_RNA"/>
</dbReference>